<evidence type="ECO:0000259" key="3">
    <source>
        <dbReference type="PROSITE" id="PS50011"/>
    </source>
</evidence>
<dbReference type="InterPro" id="IPR017441">
    <property type="entry name" value="Protein_kinase_ATP_BS"/>
</dbReference>
<feature type="region of interest" description="Disordered" evidence="2">
    <location>
        <begin position="53"/>
        <end position="79"/>
    </location>
</feature>
<name>A0AAD5X470_9FUNG</name>
<dbReference type="Gene3D" id="3.30.200.20">
    <property type="entry name" value="Phosphorylase Kinase, domain 1"/>
    <property type="match status" value="1"/>
</dbReference>
<dbReference type="GO" id="GO:0005524">
    <property type="term" value="F:ATP binding"/>
    <property type="evidence" value="ECO:0007669"/>
    <property type="project" value="UniProtKB-UniRule"/>
</dbReference>
<keyword evidence="1" id="KW-0547">Nucleotide-binding</keyword>
<keyword evidence="4" id="KW-0808">Transferase</keyword>
<dbReference type="InterPro" id="IPR000719">
    <property type="entry name" value="Prot_kinase_dom"/>
</dbReference>
<evidence type="ECO:0000256" key="2">
    <source>
        <dbReference type="SAM" id="MobiDB-lite"/>
    </source>
</evidence>
<sequence length="275" mass="30727">MALYGNKRKISDDDHYEPAPSKRFRNEPIPLSSFFSASYTNGDAVAATNRIPNSPIRISSSPLTPYPSPPRSTIWDRDSGNGTDVDMGCSCGDEEDDEEVICTGVVHRDAEEDEEEGCEDDETDEYEDRYCGLTERRAREAVRQAIYTNEYLTRNYTITELLGWGGNGVVMGAIRQKDKHSVAIKLVYKKNDSQTLPHEIALLLSPTFPTHPNILKAHSHFEDSQAHYLVTERFGSDFSTSRKFTPTSTSSSCPHQPQSTSKSDPDTITVRLPPT</sequence>
<evidence type="ECO:0000313" key="5">
    <source>
        <dbReference type="Proteomes" id="UP001212841"/>
    </source>
</evidence>
<evidence type="ECO:0000313" key="4">
    <source>
        <dbReference type="EMBL" id="KAJ3050992.1"/>
    </source>
</evidence>
<feature type="region of interest" description="Disordered" evidence="2">
    <location>
        <begin position="241"/>
        <end position="275"/>
    </location>
</feature>
<dbReference type="PROSITE" id="PS50011">
    <property type="entry name" value="PROTEIN_KINASE_DOM"/>
    <property type="match status" value="1"/>
</dbReference>
<dbReference type="GO" id="GO:0004672">
    <property type="term" value="F:protein kinase activity"/>
    <property type="evidence" value="ECO:0007669"/>
    <property type="project" value="InterPro"/>
</dbReference>
<accession>A0AAD5X470</accession>
<reference evidence="4" key="1">
    <citation type="submission" date="2020-05" db="EMBL/GenBank/DDBJ databases">
        <title>Phylogenomic resolution of chytrid fungi.</title>
        <authorList>
            <person name="Stajich J.E."/>
            <person name="Amses K."/>
            <person name="Simmons R."/>
            <person name="Seto K."/>
            <person name="Myers J."/>
            <person name="Bonds A."/>
            <person name="Quandt C.A."/>
            <person name="Barry K."/>
            <person name="Liu P."/>
            <person name="Grigoriev I."/>
            <person name="Longcore J.E."/>
            <person name="James T.Y."/>
        </authorList>
    </citation>
    <scope>NUCLEOTIDE SEQUENCE</scope>
    <source>
        <strain evidence="4">JEL0318</strain>
    </source>
</reference>
<dbReference type="AlphaFoldDB" id="A0AAD5X470"/>
<evidence type="ECO:0000256" key="1">
    <source>
        <dbReference type="PROSITE-ProRule" id="PRU10141"/>
    </source>
</evidence>
<dbReference type="PROSITE" id="PS00107">
    <property type="entry name" value="PROTEIN_KINASE_ATP"/>
    <property type="match status" value="1"/>
</dbReference>
<proteinExistence type="predicted"/>
<feature type="region of interest" description="Disordered" evidence="2">
    <location>
        <begin position="1"/>
        <end position="27"/>
    </location>
</feature>
<dbReference type="Pfam" id="PF00069">
    <property type="entry name" value="Pkinase"/>
    <property type="match status" value="1"/>
</dbReference>
<gene>
    <name evidence="4" type="primary">CPK4</name>
    <name evidence="4" type="ORF">HK097_008033</name>
</gene>
<feature type="compositionally biased region" description="Low complexity" evidence="2">
    <location>
        <begin position="53"/>
        <end position="63"/>
    </location>
</feature>
<comment type="caution">
    <text evidence="4">The sequence shown here is derived from an EMBL/GenBank/DDBJ whole genome shotgun (WGS) entry which is preliminary data.</text>
</comment>
<dbReference type="SUPFAM" id="SSF56112">
    <property type="entry name" value="Protein kinase-like (PK-like)"/>
    <property type="match status" value="1"/>
</dbReference>
<feature type="binding site" evidence="1">
    <location>
        <position position="185"/>
    </location>
    <ligand>
        <name>ATP</name>
        <dbReference type="ChEBI" id="CHEBI:30616"/>
    </ligand>
</feature>
<feature type="domain" description="Protein kinase" evidence="3">
    <location>
        <begin position="156"/>
        <end position="275"/>
    </location>
</feature>
<keyword evidence="4" id="KW-0418">Kinase</keyword>
<protein>
    <submittedName>
        <fullName evidence="4">Calcium-dependent protein kinase 4</fullName>
    </submittedName>
</protein>
<organism evidence="4 5">
    <name type="scientific">Rhizophlyctis rosea</name>
    <dbReference type="NCBI Taxonomy" id="64517"/>
    <lineage>
        <taxon>Eukaryota</taxon>
        <taxon>Fungi</taxon>
        <taxon>Fungi incertae sedis</taxon>
        <taxon>Chytridiomycota</taxon>
        <taxon>Chytridiomycota incertae sedis</taxon>
        <taxon>Chytridiomycetes</taxon>
        <taxon>Rhizophlyctidales</taxon>
        <taxon>Rhizophlyctidaceae</taxon>
        <taxon>Rhizophlyctis</taxon>
    </lineage>
</organism>
<dbReference type="EMBL" id="JADGJD010000449">
    <property type="protein sequence ID" value="KAJ3050992.1"/>
    <property type="molecule type" value="Genomic_DNA"/>
</dbReference>
<feature type="compositionally biased region" description="Polar residues" evidence="2">
    <location>
        <begin position="241"/>
        <end position="262"/>
    </location>
</feature>
<feature type="non-terminal residue" evidence="4">
    <location>
        <position position="275"/>
    </location>
</feature>
<dbReference type="InterPro" id="IPR011009">
    <property type="entry name" value="Kinase-like_dom_sf"/>
</dbReference>
<keyword evidence="5" id="KW-1185">Reference proteome</keyword>
<keyword evidence="1" id="KW-0067">ATP-binding</keyword>
<dbReference type="Proteomes" id="UP001212841">
    <property type="component" value="Unassembled WGS sequence"/>
</dbReference>